<gene>
    <name evidence="4" type="ORF">SAMN02194393_02448</name>
</gene>
<evidence type="ECO:0000259" key="3">
    <source>
        <dbReference type="Pfam" id="PF26615"/>
    </source>
</evidence>
<dbReference type="Gene3D" id="2.60.40.10">
    <property type="entry name" value="Immunoglobulins"/>
    <property type="match status" value="1"/>
</dbReference>
<dbReference type="Pfam" id="PF26615">
    <property type="entry name" value="DUF8195"/>
    <property type="match status" value="1"/>
</dbReference>
<keyword evidence="1" id="KW-0732">Signal</keyword>
<dbReference type="InterPro" id="IPR011635">
    <property type="entry name" value="CARDB"/>
</dbReference>
<dbReference type="Proteomes" id="UP000190285">
    <property type="component" value="Unassembled WGS sequence"/>
</dbReference>
<evidence type="ECO:0000259" key="2">
    <source>
        <dbReference type="Pfam" id="PF07705"/>
    </source>
</evidence>
<dbReference type="InterPro" id="IPR058508">
    <property type="entry name" value="DUF8195"/>
</dbReference>
<reference evidence="5" key="1">
    <citation type="submission" date="2017-02" db="EMBL/GenBank/DDBJ databases">
        <authorList>
            <person name="Varghese N."/>
            <person name="Submissions S."/>
        </authorList>
    </citation>
    <scope>NUCLEOTIDE SEQUENCE [LARGE SCALE GENOMIC DNA]</scope>
    <source>
        <strain evidence="5">M1</strain>
    </source>
</reference>
<dbReference type="STRING" id="36842.SAMN02194393_02448"/>
<evidence type="ECO:0000313" key="4">
    <source>
        <dbReference type="EMBL" id="SKC70493.1"/>
    </source>
</evidence>
<keyword evidence="5" id="KW-1185">Reference proteome</keyword>
<dbReference type="NCBIfam" id="NF047340">
    <property type="entry name" value="Athe_2463_dom"/>
    <property type="match status" value="1"/>
</dbReference>
<dbReference type="EMBL" id="FUZT01000005">
    <property type="protein sequence ID" value="SKC70493.1"/>
    <property type="molecule type" value="Genomic_DNA"/>
</dbReference>
<dbReference type="RefSeq" id="WP_079491969.1">
    <property type="nucleotide sequence ID" value="NZ_FUZT01000005.1"/>
</dbReference>
<organism evidence="4 5">
    <name type="scientific">Maledivibacter halophilus</name>
    <dbReference type="NCBI Taxonomy" id="36842"/>
    <lineage>
        <taxon>Bacteria</taxon>
        <taxon>Bacillati</taxon>
        <taxon>Bacillota</taxon>
        <taxon>Clostridia</taxon>
        <taxon>Peptostreptococcales</taxon>
        <taxon>Caminicellaceae</taxon>
        <taxon>Maledivibacter</taxon>
    </lineage>
</organism>
<feature type="domain" description="CARDB" evidence="2">
    <location>
        <begin position="530"/>
        <end position="625"/>
    </location>
</feature>
<evidence type="ECO:0000313" key="5">
    <source>
        <dbReference type="Proteomes" id="UP000190285"/>
    </source>
</evidence>
<dbReference type="InterPro" id="IPR013783">
    <property type="entry name" value="Ig-like_fold"/>
</dbReference>
<dbReference type="OrthoDB" id="2657408at2"/>
<evidence type="ECO:0000256" key="1">
    <source>
        <dbReference type="SAM" id="SignalP"/>
    </source>
</evidence>
<sequence length="824" mass="94814">MNKAISKILIILILISSLVFPMTANAEDKDLVAYVTHYRLEQKGILIYKDQDGNWINGELGKKIDIEQKIDLKKFEEQETIDKILNVIAYSYNLGFMFSTENFTRETNKFSQTKDDFIKNYYNHGSDKIEVNEKYLTDGVVKLKYNAELTPQVKPLKVSDYTDKDIYILLGQDPNNPNPKTKTDLEAIRKLQPTSSEASELPVPKENPKGYKLNMNILESKGLAVYGTHENVSNNDYKNKYNEKVSKDDKGAIPRYLGYDLNGETFTNEAFPPDVNIELEVWEKDWIYEPWYANVENRKRPQMSEYNYKKSLREEAIAWLNKLDWAGKNSWTGEKLINYFRIQSPQTDYTQGSFIGWHDYNGQVLYQTFSIPPKKKIEIAEVEAYIVFVPLIIEYWVEAKTDNLAIKDIRNETSEIEYDEMYDLKFDVYNMCLRDAYDVTVDYYLQYPNELKYMFTDAGNEVAALGKSIGGLNYNIPEDYKRDTFELVAKLNMNDKHPAKFADGTIIEESTMADNEVSILIPIKDKESFDLEVVDIKYKEYMAGSYSPVIVTVRNNGSTNLVTNLKLDVEGNTITRDKVFIPAGKTGNVTFGLQTPNVETRFKITAKVDYNNKIKETNEKNNTKTINSRTIRKQEKICSPLYVTWTEYRSKGSYKTGDRIKTWTHTEERCSGSGENRKCETVTIVDGYTVRFYAKLRNVKVEVDWRNKDQGFIKSGYGIEVKAKADIVSNYDKQSQIKNIQRAYLYTPSEIIEMEGSNGRFELPVNPESVVKSKVHYIPVHTPDGDYKITVVLGGASTPGGILNICEDVTIKIKGDMYEDDNTY</sequence>
<feature type="domain" description="DUF8195" evidence="3">
    <location>
        <begin position="680"/>
        <end position="820"/>
    </location>
</feature>
<protein>
    <submittedName>
        <fullName evidence="4">CARDB protein</fullName>
    </submittedName>
</protein>
<feature type="signal peptide" evidence="1">
    <location>
        <begin position="1"/>
        <end position="26"/>
    </location>
</feature>
<accession>A0A1T5L3H5</accession>
<feature type="chain" id="PRO_5010554604" evidence="1">
    <location>
        <begin position="27"/>
        <end position="824"/>
    </location>
</feature>
<name>A0A1T5L3H5_9FIRM</name>
<dbReference type="Pfam" id="PF07705">
    <property type="entry name" value="CARDB"/>
    <property type="match status" value="1"/>
</dbReference>
<dbReference type="AlphaFoldDB" id="A0A1T5L3H5"/>
<proteinExistence type="predicted"/>